<protein>
    <submittedName>
        <fullName evidence="2">Uncharacterized protein</fullName>
    </submittedName>
</protein>
<proteinExistence type="predicted"/>
<gene>
    <name evidence="2" type="ORF">LWC05_03050</name>
</gene>
<dbReference type="EMBL" id="JAJSOJ010000010">
    <property type="protein sequence ID" value="MCE0742870.1"/>
    <property type="molecule type" value="Genomic_DNA"/>
</dbReference>
<evidence type="ECO:0000256" key="1">
    <source>
        <dbReference type="SAM" id="MobiDB-lite"/>
    </source>
</evidence>
<feature type="region of interest" description="Disordered" evidence="1">
    <location>
        <begin position="1"/>
        <end position="100"/>
    </location>
</feature>
<evidence type="ECO:0000313" key="2">
    <source>
        <dbReference type="EMBL" id="MCE0742870.1"/>
    </source>
</evidence>
<dbReference type="RefSeq" id="WP_232876381.1">
    <property type="nucleotide sequence ID" value="NZ_JAJSOJ010000010.1"/>
</dbReference>
<dbReference type="Proteomes" id="UP001521074">
    <property type="component" value="Unassembled WGS sequence"/>
</dbReference>
<name>A0ABS8VQA7_9PROT</name>
<organism evidence="2 3">
    <name type="scientific">Acetobacter sicerae</name>
    <dbReference type="NCBI Taxonomy" id="85325"/>
    <lineage>
        <taxon>Bacteria</taxon>
        <taxon>Pseudomonadati</taxon>
        <taxon>Pseudomonadota</taxon>
        <taxon>Alphaproteobacteria</taxon>
        <taxon>Acetobacterales</taxon>
        <taxon>Acetobacteraceae</taxon>
        <taxon>Acetobacter</taxon>
    </lineage>
</organism>
<keyword evidence="3" id="KW-1185">Reference proteome</keyword>
<reference evidence="2 3" key="1">
    <citation type="submission" date="2021-12" db="EMBL/GenBank/DDBJ databases">
        <title>Genome sequence of Acetobacter sicerae DmPark20a_162.</title>
        <authorList>
            <person name="Chaston J.M."/>
        </authorList>
    </citation>
    <scope>NUCLEOTIDE SEQUENCE [LARGE SCALE GENOMIC DNA]</scope>
    <source>
        <strain evidence="2 3">DmPark20a_162</strain>
    </source>
</reference>
<accession>A0ABS8VQA7</accession>
<feature type="compositionally biased region" description="Basic and acidic residues" evidence="1">
    <location>
        <begin position="45"/>
        <end position="56"/>
    </location>
</feature>
<comment type="caution">
    <text evidence="2">The sequence shown here is derived from an EMBL/GenBank/DDBJ whole genome shotgun (WGS) entry which is preliminary data.</text>
</comment>
<feature type="compositionally biased region" description="Basic and acidic residues" evidence="1">
    <location>
        <begin position="17"/>
        <end position="35"/>
    </location>
</feature>
<evidence type="ECO:0000313" key="3">
    <source>
        <dbReference type="Proteomes" id="UP001521074"/>
    </source>
</evidence>
<sequence length="100" mass="10748">MSAPGDDSTHTVGRPAHRPERPSAGKGEKKLKPETSHLTPAAEAARQKRLADEAEALRANLRRRKAQARARTAMETSPDRQDLPESGDASCASPTIPETP</sequence>